<accession>A0A501XG25</accession>
<dbReference type="PANTHER" id="PTHR11059">
    <property type="entry name" value="DNA REPAIR PROTEIN RECN"/>
    <property type="match status" value="1"/>
</dbReference>
<keyword evidence="4" id="KW-0547">Nucleotide-binding</keyword>
<evidence type="ECO:0000313" key="11">
    <source>
        <dbReference type="EMBL" id="TPE59244.1"/>
    </source>
</evidence>
<comment type="similarity">
    <text evidence="2 9">Belongs to the RecN family.</text>
</comment>
<dbReference type="PANTHER" id="PTHR11059:SF0">
    <property type="entry name" value="DNA REPAIR PROTEIN RECN"/>
    <property type="match status" value="1"/>
</dbReference>
<protein>
    <recommendedName>
        <fullName evidence="3 9">DNA repair protein RecN</fullName>
    </recommendedName>
    <alternativeName>
        <fullName evidence="8 9">Recombination protein N</fullName>
    </alternativeName>
</protein>
<dbReference type="InterPro" id="IPR004604">
    <property type="entry name" value="DNA_recomb/repair_RecN"/>
</dbReference>
<dbReference type="GO" id="GO:0043590">
    <property type="term" value="C:bacterial nucleoid"/>
    <property type="evidence" value="ECO:0007669"/>
    <property type="project" value="TreeGrafter"/>
</dbReference>
<evidence type="ECO:0000313" key="12">
    <source>
        <dbReference type="Proteomes" id="UP000319897"/>
    </source>
</evidence>
<reference evidence="11 12" key="1">
    <citation type="submission" date="2019-06" db="EMBL/GenBank/DDBJ databases">
        <authorList>
            <person name="Lee I."/>
            <person name="Jang G.I."/>
            <person name="Hwang C.Y."/>
        </authorList>
    </citation>
    <scope>NUCLEOTIDE SEQUENCE [LARGE SCALE GENOMIC DNA]</scope>
    <source>
        <strain evidence="11 12">PAMC 28131</strain>
    </source>
</reference>
<dbReference type="GO" id="GO:0005524">
    <property type="term" value="F:ATP binding"/>
    <property type="evidence" value="ECO:0007669"/>
    <property type="project" value="UniProtKB-KW"/>
</dbReference>
<evidence type="ECO:0000256" key="4">
    <source>
        <dbReference type="ARBA" id="ARBA00022741"/>
    </source>
</evidence>
<evidence type="ECO:0000256" key="3">
    <source>
        <dbReference type="ARBA" id="ARBA00021315"/>
    </source>
</evidence>
<evidence type="ECO:0000256" key="6">
    <source>
        <dbReference type="ARBA" id="ARBA00022840"/>
    </source>
</evidence>
<dbReference type="InterPro" id="IPR027417">
    <property type="entry name" value="P-loop_NTPase"/>
</dbReference>
<keyword evidence="12" id="KW-1185">Reference proteome</keyword>
<proteinExistence type="inferred from homology"/>
<dbReference type="SUPFAM" id="SSF52540">
    <property type="entry name" value="P-loop containing nucleoside triphosphate hydrolases"/>
    <property type="match status" value="2"/>
</dbReference>
<gene>
    <name evidence="11" type="primary">recN</name>
    <name evidence="11" type="ORF">FJQ54_14395</name>
</gene>
<dbReference type="GO" id="GO:0009432">
    <property type="term" value="P:SOS response"/>
    <property type="evidence" value="ECO:0007669"/>
    <property type="project" value="TreeGrafter"/>
</dbReference>
<feature type="domain" description="RecF/RecN/SMC N-terminal" evidence="10">
    <location>
        <begin position="14"/>
        <end position="506"/>
    </location>
</feature>
<keyword evidence="6" id="KW-0067">ATP-binding</keyword>
<dbReference type="RefSeq" id="WP_140929115.1">
    <property type="nucleotide sequence ID" value="NZ_VFSU01000031.1"/>
</dbReference>
<dbReference type="PIRSF" id="PIRSF003128">
    <property type="entry name" value="RecN"/>
    <property type="match status" value="1"/>
</dbReference>
<dbReference type="EMBL" id="VFSU01000031">
    <property type="protein sequence ID" value="TPE59244.1"/>
    <property type="molecule type" value="Genomic_DNA"/>
</dbReference>
<keyword evidence="5 9" id="KW-0227">DNA damage</keyword>
<evidence type="ECO:0000256" key="1">
    <source>
        <dbReference type="ARBA" id="ARBA00003618"/>
    </source>
</evidence>
<dbReference type="FunFam" id="3.40.50.300:FF:000319">
    <property type="entry name" value="DNA repair protein RecN"/>
    <property type="match status" value="1"/>
</dbReference>
<name>A0A501XG25_9SPHN</name>
<evidence type="ECO:0000256" key="8">
    <source>
        <dbReference type="ARBA" id="ARBA00033408"/>
    </source>
</evidence>
<evidence type="ECO:0000256" key="5">
    <source>
        <dbReference type="ARBA" id="ARBA00022763"/>
    </source>
</evidence>
<dbReference type="GO" id="GO:0006281">
    <property type="term" value="P:DNA repair"/>
    <property type="evidence" value="ECO:0007669"/>
    <property type="project" value="UniProtKB-KW"/>
</dbReference>
<keyword evidence="7 9" id="KW-0234">DNA repair</keyword>
<dbReference type="Gene3D" id="3.40.50.300">
    <property type="entry name" value="P-loop containing nucleotide triphosphate hydrolases"/>
    <property type="match status" value="2"/>
</dbReference>
<dbReference type="OrthoDB" id="9806954at2"/>
<dbReference type="Proteomes" id="UP000319897">
    <property type="component" value="Unassembled WGS sequence"/>
</dbReference>
<dbReference type="GO" id="GO:0006310">
    <property type="term" value="P:DNA recombination"/>
    <property type="evidence" value="ECO:0007669"/>
    <property type="project" value="InterPro"/>
</dbReference>
<comment type="caution">
    <text evidence="11">The sequence shown here is derived from an EMBL/GenBank/DDBJ whole genome shotgun (WGS) entry which is preliminary data.</text>
</comment>
<sequence length="547" mass="56678">MLRGLSIRDLVLIERVALELEPGLTVLTGETGAGKSILLDGLGLALGERADAAMVRKGAAQAVATASFEVAPGHAAALLLAENGIESDTPGEIVLRRTLKADGGSRAHVNDVPVSATLLRQLGQLLVEVHGQHDERGLLNPRGHMELLDGFAGHSAALADVAVAYAEWRAAQDAREAAEAAAEKDARDRDWLEHAAGELKALKPLPGEEAELAETRSNMQKGARLADALESVDALVSAADGALGQLRQAARRLERIAEGDADLQAALDGIDRALVEGDSVEAALQRVRSRFLVSPDALEAAEARLFELRAMARKHRVEVEALPALAADLLARLAALEVAGDRIGTLTKAEAAALAVLEQLAAKLSAARTAAGTRLDAAVNAELPALKLDSARFRTVVAPAALGATGGDQVRFEIATNAGTDFGPLTKIASGGELSRFILALKVALASTGTAGTLIFDEIDRGVGGATASAIGGRLARVADGAQVLVVTHSPQVAAEGAHHLRISKASGATTVEPLDADARRDEVARMLSGAEVTAEARAAAETLLRR</sequence>
<dbReference type="InterPro" id="IPR003395">
    <property type="entry name" value="RecF/RecN/SMC_N"/>
</dbReference>
<dbReference type="Pfam" id="PF02463">
    <property type="entry name" value="SMC_N"/>
    <property type="match status" value="1"/>
</dbReference>
<evidence type="ECO:0000256" key="2">
    <source>
        <dbReference type="ARBA" id="ARBA00009441"/>
    </source>
</evidence>
<dbReference type="CDD" id="cd03241">
    <property type="entry name" value="ABC_RecN"/>
    <property type="match status" value="1"/>
</dbReference>
<comment type="function">
    <text evidence="1 9">May be involved in recombinational repair of damaged DNA.</text>
</comment>
<evidence type="ECO:0000256" key="7">
    <source>
        <dbReference type="ARBA" id="ARBA00023204"/>
    </source>
</evidence>
<dbReference type="NCBIfam" id="TIGR00634">
    <property type="entry name" value="recN"/>
    <property type="match status" value="1"/>
</dbReference>
<evidence type="ECO:0000256" key="9">
    <source>
        <dbReference type="PIRNR" id="PIRNR003128"/>
    </source>
</evidence>
<organism evidence="11 12">
    <name type="scientific">Sandaracinobacter neustonicus</name>
    <dbReference type="NCBI Taxonomy" id="1715348"/>
    <lineage>
        <taxon>Bacteria</taxon>
        <taxon>Pseudomonadati</taxon>
        <taxon>Pseudomonadota</taxon>
        <taxon>Alphaproteobacteria</taxon>
        <taxon>Sphingomonadales</taxon>
        <taxon>Sphingosinicellaceae</taxon>
        <taxon>Sandaracinobacter</taxon>
    </lineage>
</organism>
<dbReference type="AlphaFoldDB" id="A0A501XG25"/>
<evidence type="ECO:0000259" key="10">
    <source>
        <dbReference type="Pfam" id="PF02463"/>
    </source>
</evidence>